<name>A0A0B7C056_9EUPU</name>
<dbReference type="InterPro" id="IPR036770">
    <property type="entry name" value="Ankyrin_rpt-contain_sf"/>
</dbReference>
<sequence length="94" mass="10525">KKLIDLQNKDGKTALSYAVEFLYERVGCRHTRTWLSRGLVNPSYRENCLGYEETDNSSKCVQALLKAGANPNICDKEGISPLMHAVTMDTDDES</sequence>
<reference evidence="1" key="1">
    <citation type="submission" date="2014-12" db="EMBL/GenBank/DDBJ databases">
        <title>Insight into the proteome of Arion vulgaris.</title>
        <authorList>
            <person name="Aradska J."/>
            <person name="Bulat T."/>
            <person name="Smidak R."/>
            <person name="Sarate P."/>
            <person name="Gangsoo J."/>
            <person name="Sialana F."/>
            <person name="Bilban M."/>
            <person name="Lubec G."/>
        </authorList>
    </citation>
    <scope>NUCLEOTIDE SEQUENCE</scope>
    <source>
        <tissue evidence="1">Skin</tissue>
    </source>
</reference>
<dbReference type="EMBL" id="HACG01051696">
    <property type="protein sequence ID" value="CEK98567.1"/>
    <property type="molecule type" value="Transcribed_RNA"/>
</dbReference>
<protein>
    <submittedName>
        <fullName evidence="1">Uncharacterized protein</fullName>
    </submittedName>
</protein>
<feature type="non-terminal residue" evidence="1">
    <location>
        <position position="1"/>
    </location>
</feature>
<organism evidence="1">
    <name type="scientific">Arion vulgaris</name>
    <dbReference type="NCBI Taxonomy" id="1028688"/>
    <lineage>
        <taxon>Eukaryota</taxon>
        <taxon>Metazoa</taxon>
        <taxon>Spiralia</taxon>
        <taxon>Lophotrochozoa</taxon>
        <taxon>Mollusca</taxon>
        <taxon>Gastropoda</taxon>
        <taxon>Heterobranchia</taxon>
        <taxon>Euthyneura</taxon>
        <taxon>Panpulmonata</taxon>
        <taxon>Eupulmonata</taxon>
        <taxon>Stylommatophora</taxon>
        <taxon>Helicina</taxon>
        <taxon>Arionoidea</taxon>
        <taxon>Arionidae</taxon>
        <taxon>Arion</taxon>
    </lineage>
</organism>
<dbReference type="Gene3D" id="1.25.40.20">
    <property type="entry name" value="Ankyrin repeat-containing domain"/>
    <property type="match status" value="1"/>
</dbReference>
<dbReference type="AlphaFoldDB" id="A0A0B7C056"/>
<feature type="non-terminal residue" evidence="1">
    <location>
        <position position="94"/>
    </location>
</feature>
<dbReference type="InterPro" id="IPR002110">
    <property type="entry name" value="Ankyrin_rpt"/>
</dbReference>
<accession>A0A0B7C056</accession>
<evidence type="ECO:0000313" key="1">
    <source>
        <dbReference type="EMBL" id="CEK98567.1"/>
    </source>
</evidence>
<proteinExistence type="predicted"/>
<gene>
    <name evidence="1" type="primary">ORF219056</name>
</gene>
<dbReference type="Pfam" id="PF00023">
    <property type="entry name" value="Ank"/>
    <property type="match status" value="1"/>
</dbReference>
<dbReference type="SUPFAM" id="SSF48403">
    <property type="entry name" value="Ankyrin repeat"/>
    <property type="match status" value="1"/>
</dbReference>